<dbReference type="PATRIC" id="fig|86105.3.peg.1301"/>
<keyword evidence="7" id="KW-0547">Nucleotide-binding</keyword>
<dbReference type="Pfam" id="PF01820">
    <property type="entry name" value="Dala_Dala_lig_N"/>
    <property type="match status" value="1"/>
</dbReference>
<dbReference type="GO" id="GO:0005524">
    <property type="term" value="F:ATP binding"/>
    <property type="evidence" value="ECO:0007669"/>
    <property type="project" value="UniProtKB-UniRule"/>
</dbReference>
<proteinExistence type="inferred from homology"/>
<feature type="active site" evidence="5">
    <location>
        <position position="149"/>
    </location>
</feature>
<keyword evidence="4" id="KW-0573">Peptidoglycan synthesis</keyword>
<feature type="binding site" evidence="6">
    <location>
        <position position="273"/>
    </location>
    <ligand>
        <name>Mg(2+)</name>
        <dbReference type="ChEBI" id="CHEBI:18420"/>
        <label>2</label>
    </ligand>
</feature>
<evidence type="ECO:0000256" key="2">
    <source>
        <dbReference type="ARBA" id="ARBA00022598"/>
    </source>
</evidence>
<evidence type="ECO:0000256" key="6">
    <source>
        <dbReference type="PIRSR" id="PIRSR039102-3"/>
    </source>
</evidence>
<dbReference type="RefSeq" id="WP_039457284.1">
    <property type="nucleotide sequence ID" value="NZ_JSWE01000124.1"/>
</dbReference>
<dbReference type="Gene3D" id="3.30.1490.20">
    <property type="entry name" value="ATP-grasp fold, A domain"/>
    <property type="match status" value="1"/>
</dbReference>
<dbReference type="PIRSF" id="PIRSF039102">
    <property type="entry name" value="Ddl/VanB"/>
    <property type="match status" value="1"/>
</dbReference>
<feature type="binding site" evidence="6">
    <location>
        <position position="271"/>
    </location>
    <ligand>
        <name>Mg(2+)</name>
        <dbReference type="ChEBI" id="CHEBI:18420"/>
        <label>2</label>
    </ligand>
</feature>
<keyword evidence="6" id="KW-0460">Magnesium</keyword>
<dbReference type="GO" id="GO:0009252">
    <property type="term" value="P:peptidoglycan biosynthetic process"/>
    <property type="evidence" value="ECO:0007669"/>
    <property type="project" value="UniProtKB-UniRule"/>
</dbReference>
<feature type="binding site" evidence="6">
    <location>
        <position position="255"/>
    </location>
    <ligand>
        <name>Mg(2+)</name>
        <dbReference type="ChEBI" id="CHEBI:18420"/>
        <label>1</label>
    </ligand>
</feature>
<evidence type="ECO:0000259" key="8">
    <source>
        <dbReference type="PROSITE" id="PS50975"/>
    </source>
</evidence>
<dbReference type="PANTHER" id="PTHR23132:SF23">
    <property type="entry name" value="D-ALANINE--D-ALANINE LIGASE B"/>
    <property type="match status" value="1"/>
</dbReference>
<keyword evidence="3 4" id="KW-0961">Cell wall biogenesis/degradation</keyword>
<keyword evidence="6" id="KW-0479">Metal-binding</keyword>
<name>A0A0C1MYV6_9RICK</name>
<dbReference type="InterPro" id="IPR011095">
    <property type="entry name" value="Dala_Dala_lig_C"/>
</dbReference>
<dbReference type="UniPathway" id="UPA00219"/>
<dbReference type="SUPFAM" id="SSF52440">
    <property type="entry name" value="PreATP-grasp domain"/>
    <property type="match status" value="1"/>
</dbReference>
<dbReference type="Gene3D" id="3.30.470.20">
    <property type="entry name" value="ATP-grasp fold, B domain"/>
    <property type="match status" value="1"/>
</dbReference>
<feature type="binding site" evidence="6">
    <location>
        <position position="271"/>
    </location>
    <ligand>
        <name>Mg(2+)</name>
        <dbReference type="ChEBI" id="CHEBI:18420"/>
        <label>1</label>
    </ligand>
</feature>
<comment type="similarity">
    <text evidence="1 4">Belongs to the D-alanine--D-alanine ligase family.</text>
</comment>
<comment type="caution">
    <text evidence="9">The sequence shown here is derived from an EMBL/GenBank/DDBJ whole genome shotgun (WGS) entry which is preliminary data.</text>
</comment>
<keyword evidence="2 4" id="KW-0436">Ligase</keyword>
<accession>A0A0C1MYV6</accession>
<dbReference type="HAMAP" id="MF_00047">
    <property type="entry name" value="Dala_Dala_lig"/>
    <property type="match status" value="1"/>
</dbReference>
<dbReference type="InterPro" id="IPR011761">
    <property type="entry name" value="ATP-grasp"/>
</dbReference>
<dbReference type="GO" id="GO:0008716">
    <property type="term" value="F:D-alanine-D-alanine ligase activity"/>
    <property type="evidence" value="ECO:0007669"/>
    <property type="project" value="UniProtKB-UniRule"/>
</dbReference>
<dbReference type="AlphaFoldDB" id="A0A0C1MYV6"/>
<keyword evidence="7" id="KW-0067">ATP-binding</keyword>
<dbReference type="InterPro" id="IPR005905">
    <property type="entry name" value="D_ala_D_ala"/>
</dbReference>
<dbReference type="NCBIfam" id="NF002378">
    <property type="entry name" value="PRK01372.1"/>
    <property type="match status" value="1"/>
</dbReference>
<evidence type="ECO:0000313" key="10">
    <source>
        <dbReference type="Proteomes" id="UP000031258"/>
    </source>
</evidence>
<comment type="cofactor">
    <cofactor evidence="6">
        <name>Mg(2+)</name>
        <dbReference type="ChEBI" id="CHEBI:18420"/>
    </cofactor>
    <cofactor evidence="6">
        <name>Mn(2+)</name>
        <dbReference type="ChEBI" id="CHEBI:29035"/>
    </cofactor>
    <text evidence="6">Binds 2 magnesium or manganese ions per subunit.</text>
</comment>
<organism evidence="9 10">
    <name type="scientific">Candidatus Jidaibacter acanthamoebae</name>
    <dbReference type="NCBI Taxonomy" id="86105"/>
    <lineage>
        <taxon>Bacteria</taxon>
        <taxon>Pseudomonadati</taxon>
        <taxon>Pseudomonadota</taxon>
        <taxon>Alphaproteobacteria</taxon>
        <taxon>Rickettsiales</taxon>
        <taxon>Candidatus Midichloriaceae</taxon>
        <taxon>Candidatus Jidaibacter</taxon>
    </lineage>
</organism>
<dbReference type="PROSITE" id="PS50975">
    <property type="entry name" value="ATP_GRASP"/>
    <property type="match status" value="1"/>
</dbReference>
<comment type="pathway">
    <text evidence="4">Cell wall biogenesis; peptidoglycan biosynthesis.</text>
</comment>
<dbReference type="GO" id="GO:0008360">
    <property type="term" value="P:regulation of cell shape"/>
    <property type="evidence" value="ECO:0007669"/>
    <property type="project" value="UniProtKB-KW"/>
</dbReference>
<keyword evidence="4" id="KW-0963">Cytoplasm</keyword>
<dbReference type="InterPro" id="IPR011127">
    <property type="entry name" value="Dala_Dala_lig_N"/>
</dbReference>
<comment type="subcellular location">
    <subcellularLocation>
        <location evidence="4">Cytoplasm</location>
    </subcellularLocation>
</comment>
<dbReference type="InterPro" id="IPR016185">
    <property type="entry name" value="PreATP-grasp_dom_sf"/>
</dbReference>
<dbReference type="GO" id="GO:0046872">
    <property type="term" value="F:metal ion binding"/>
    <property type="evidence" value="ECO:0007669"/>
    <property type="project" value="UniProtKB-KW"/>
</dbReference>
<comment type="catalytic activity">
    <reaction evidence="4">
        <text>2 D-alanine + ATP = D-alanyl-D-alanine + ADP + phosphate + H(+)</text>
        <dbReference type="Rhea" id="RHEA:11224"/>
        <dbReference type="ChEBI" id="CHEBI:15378"/>
        <dbReference type="ChEBI" id="CHEBI:30616"/>
        <dbReference type="ChEBI" id="CHEBI:43474"/>
        <dbReference type="ChEBI" id="CHEBI:57416"/>
        <dbReference type="ChEBI" id="CHEBI:57822"/>
        <dbReference type="ChEBI" id="CHEBI:456216"/>
        <dbReference type="EC" id="6.3.2.4"/>
    </reaction>
</comment>
<dbReference type="InterPro" id="IPR013815">
    <property type="entry name" value="ATP_grasp_subdomain_1"/>
</dbReference>
<evidence type="ECO:0000256" key="7">
    <source>
        <dbReference type="PROSITE-ProRule" id="PRU00409"/>
    </source>
</evidence>
<feature type="domain" description="ATP-grasp" evidence="8">
    <location>
        <begin position="104"/>
        <end position="304"/>
    </location>
</feature>
<dbReference type="SUPFAM" id="SSF56059">
    <property type="entry name" value="Glutathione synthetase ATP-binding domain-like"/>
    <property type="match status" value="1"/>
</dbReference>
<dbReference type="PANTHER" id="PTHR23132">
    <property type="entry name" value="D-ALANINE--D-ALANINE LIGASE"/>
    <property type="match status" value="1"/>
</dbReference>
<dbReference type="EC" id="6.3.2.4" evidence="4"/>
<dbReference type="NCBIfam" id="TIGR01205">
    <property type="entry name" value="D_ala_D_alaTIGR"/>
    <property type="match status" value="1"/>
</dbReference>
<dbReference type="Pfam" id="PF07478">
    <property type="entry name" value="Dala_Dala_lig_C"/>
    <property type="match status" value="1"/>
</dbReference>
<dbReference type="GO" id="GO:0005737">
    <property type="term" value="C:cytoplasm"/>
    <property type="evidence" value="ECO:0007669"/>
    <property type="project" value="UniProtKB-SubCell"/>
</dbReference>
<dbReference type="EMBL" id="JSWE01000124">
    <property type="protein sequence ID" value="KIE05131.1"/>
    <property type="molecule type" value="Genomic_DNA"/>
</dbReference>
<sequence length="311" mass="34636">MSNKFKHVAVLMGGLSAEHDVSIMSGEEVVKILNELGYKVSIIDPKEDFAIKLAEVKPDVVFNALHGTYGEDGAIVGVLETMKIPYTHSGIMASAIGINKRMTREIVASRGVKVAPGKVVTLEEVVEASKAKEGLFPKPYVIKPVQQGSSLGVHIIKEGDNFQFDYKDWKYGNQLLIEEFIPGKELSVAYFNGRALGVLELRPKVKFLDYEAKYTDGVTDHIFPAEIPEDVYKKALKYAEVVHEALGCRTVSRCDFRYNENQGSEGLYFLEINTHPGLTKYSMVPDLILRVGLTMKDLVEQLISDAKYEIN</sequence>
<dbReference type="Gene3D" id="3.40.50.20">
    <property type="match status" value="1"/>
</dbReference>
<evidence type="ECO:0000256" key="3">
    <source>
        <dbReference type="ARBA" id="ARBA00023316"/>
    </source>
</evidence>
<dbReference type="OrthoDB" id="9813261at2"/>
<comment type="function">
    <text evidence="4">Cell wall formation.</text>
</comment>
<feature type="active site" evidence="5">
    <location>
        <position position="18"/>
    </location>
</feature>
<keyword evidence="10" id="KW-1185">Reference proteome</keyword>
<dbReference type="STRING" id="86105.NF27_EY02270"/>
<dbReference type="GO" id="GO:0071555">
    <property type="term" value="P:cell wall organization"/>
    <property type="evidence" value="ECO:0007669"/>
    <property type="project" value="UniProtKB-KW"/>
</dbReference>
<protein>
    <recommendedName>
        <fullName evidence="4">D-alanine--D-alanine ligase</fullName>
        <ecNumber evidence="4">6.3.2.4</ecNumber>
    </recommendedName>
    <alternativeName>
        <fullName evidence="4">D-Ala-D-Ala ligase</fullName>
    </alternativeName>
    <alternativeName>
        <fullName evidence="4">D-alanylalanine synthetase</fullName>
    </alternativeName>
</protein>
<reference evidence="9 10" key="1">
    <citation type="submission" date="2014-11" db="EMBL/GenBank/DDBJ databases">
        <title>A Rickettsiales Symbiont of Amoebae With Ancient Features.</title>
        <authorList>
            <person name="Schulz F."/>
            <person name="Martijn J."/>
            <person name="Wascher F."/>
            <person name="Kostanjsek R."/>
            <person name="Ettema T.J."/>
            <person name="Horn M."/>
        </authorList>
    </citation>
    <scope>NUCLEOTIDE SEQUENCE [LARGE SCALE GENOMIC DNA]</scope>
    <source>
        <strain evidence="9 10">UWC36</strain>
    </source>
</reference>
<evidence type="ECO:0000256" key="5">
    <source>
        <dbReference type="PIRSR" id="PIRSR039102-1"/>
    </source>
</evidence>
<evidence type="ECO:0000256" key="1">
    <source>
        <dbReference type="ARBA" id="ARBA00010871"/>
    </source>
</evidence>
<feature type="active site" evidence="5">
    <location>
        <position position="282"/>
    </location>
</feature>
<evidence type="ECO:0000256" key="4">
    <source>
        <dbReference type="HAMAP-Rule" id="MF_00047"/>
    </source>
</evidence>
<gene>
    <name evidence="9" type="primary">ddl_2</name>
    <name evidence="4" type="synonym">ddl</name>
    <name evidence="9" type="ORF">NF27_EY02270</name>
</gene>
<keyword evidence="4" id="KW-0133">Cell shape</keyword>
<evidence type="ECO:0000313" key="9">
    <source>
        <dbReference type="EMBL" id="KIE05131.1"/>
    </source>
</evidence>
<keyword evidence="6" id="KW-0464">Manganese</keyword>
<dbReference type="Proteomes" id="UP000031258">
    <property type="component" value="Unassembled WGS sequence"/>
</dbReference>